<evidence type="ECO:0000256" key="2">
    <source>
        <dbReference type="SAM" id="SignalP"/>
    </source>
</evidence>
<comment type="caution">
    <text evidence="3">The sequence shown here is derived from an EMBL/GenBank/DDBJ whole genome shotgun (WGS) entry which is preliminary data.</text>
</comment>
<reference evidence="3 4" key="1">
    <citation type="submission" date="2019-06" db="EMBL/GenBank/DDBJ databases">
        <title>Genomic Encyclopedia of Type Strains, Phase IV (KMG-V): Genome sequencing to study the core and pangenomes of soil and plant-associated prokaryotes.</title>
        <authorList>
            <person name="Whitman W."/>
        </authorList>
    </citation>
    <scope>NUCLEOTIDE SEQUENCE [LARGE SCALE GENOMIC DNA]</scope>
    <source>
        <strain evidence="3 4">BR 11880</strain>
    </source>
</reference>
<evidence type="ECO:0000313" key="3">
    <source>
        <dbReference type="EMBL" id="TWB21177.1"/>
    </source>
</evidence>
<feature type="transmembrane region" description="Helical" evidence="1">
    <location>
        <begin position="318"/>
        <end position="342"/>
    </location>
</feature>
<accession>A0A560FHU6</accession>
<sequence>MRRPLHRVAAAAVSALLGLFLFVAPAVGGPADDVRVAEELLRYHAQMIHTRQLGANPTIVLQGGHIRPSVSSIGRMSNPISHSRISEIIESIQLVNNTYHDVRIADFFGANSGIGYSTDLIFIWKNKPHNAAIGFIKPEAVCIFGDISNTTKRFSPYIIWTNSPADILNMIIRLYFYIALVHCQFSDTCGNGNPRSIGFDESSLHQFDRLFGVFFRNFICTFRNFDCPPSGLRGITGGFKRKISEHNTYNTSNGTNATRDRLPVTKPCLFFSCYRRPPTHLETFIFTVVGFIFALPGAFGIIWALNNLNWKRILCASGFFFFSWSLTTTYFLFAIGSVPTWLGWLLPILDY</sequence>
<keyword evidence="1" id="KW-0472">Membrane</keyword>
<feature type="transmembrane region" description="Helical" evidence="1">
    <location>
        <begin position="284"/>
        <end position="306"/>
    </location>
</feature>
<feature type="chain" id="PRO_5022057149" evidence="2">
    <location>
        <begin position="27"/>
        <end position="351"/>
    </location>
</feature>
<keyword evidence="1" id="KW-1133">Transmembrane helix</keyword>
<dbReference type="EMBL" id="VITN01000005">
    <property type="protein sequence ID" value="TWB21177.1"/>
    <property type="molecule type" value="Genomic_DNA"/>
</dbReference>
<name>A0A560FHU6_9PROT</name>
<evidence type="ECO:0000256" key="1">
    <source>
        <dbReference type="SAM" id="Phobius"/>
    </source>
</evidence>
<organism evidence="3 4">
    <name type="scientific">Nitrospirillum amazonense</name>
    <dbReference type="NCBI Taxonomy" id="28077"/>
    <lineage>
        <taxon>Bacteria</taxon>
        <taxon>Pseudomonadati</taxon>
        <taxon>Pseudomonadota</taxon>
        <taxon>Alphaproteobacteria</taxon>
        <taxon>Rhodospirillales</taxon>
        <taxon>Azospirillaceae</taxon>
        <taxon>Nitrospirillum</taxon>
    </lineage>
</organism>
<dbReference type="AlphaFoldDB" id="A0A560FHU6"/>
<keyword evidence="2" id="KW-0732">Signal</keyword>
<proteinExistence type="predicted"/>
<keyword evidence="1" id="KW-0812">Transmembrane</keyword>
<dbReference type="Proteomes" id="UP000319859">
    <property type="component" value="Unassembled WGS sequence"/>
</dbReference>
<gene>
    <name evidence="3" type="ORF">FBZ89_10546</name>
</gene>
<feature type="signal peptide" evidence="2">
    <location>
        <begin position="1"/>
        <end position="26"/>
    </location>
</feature>
<evidence type="ECO:0000313" key="4">
    <source>
        <dbReference type="Proteomes" id="UP000319859"/>
    </source>
</evidence>
<protein>
    <submittedName>
        <fullName evidence="3">Uncharacterized protein</fullName>
    </submittedName>
</protein>